<dbReference type="InterPro" id="IPR003915">
    <property type="entry name" value="PKD_2"/>
</dbReference>
<feature type="transmembrane region" description="Helical" evidence="10">
    <location>
        <begin position="481"/>
        <end position="502"/>
    </location>
</feature>
<evidence type="ECO:0000313" key="13">
    <source>
        <dbReference type="EMBL" id="OQS05010.1"/>
    </source>
</evidence>
<evidence type="ECO:0000256" key="8">
    <source>
        <dbReference type="SAM" id="Coils"/>
    </source>
</evidence>
<reference evidence="13 14" key="1">
    <citation type="journal article" date="2014" name="Genome Biol. Evol.">
        <title>The secreted proteins of Achlya hypogyna and Thraustotheca clavata identify the ancestral oomycete secretome and reveal gene acquisitions by horizontal gene transfer.</title>
        <authorList>
            <person name="Misner I."/>
            <person name="Blouin N."/>
            <person name="Leonard G."/>
            <person name="Richards T.A."/>
            <person name="Lane C.E."/>
        </authorList>
    </citation>
    <scope>NUCLEOTIDE SEQUENCE [LARGE SCALE GENOMIC DNA]</scope>
    <source>
        <strain evidence="13 14">ATCC 34112</strain>
    </source>
</reference>
<evidence type="ECO:0000256" key="7">
    <source>
        <dbReference type="PIRSR" id="PIRSR603915-2"/>
    </source>
</evidence>
<dbReference type="Proteomes" id="UP000243217">
    <property type="component" value="Unassembled WGS sequence"/>
</dbReference>
<organism evidence="13 14">
    <name type="scientific">Thraustotheca clavata</name>
    <dbReference type="NCBI Taxonomy" id="74557"/>
    <lineage>
        <taxon>Eukaryota</taxon>
        <taxon>Sar</taxon>
        <taxon>Stramenopiles</taxon>
        <taxon>Oomycota</taxon>
        <taxon>Saprolegniomycetes</taxon>
        <taxon>Saprolegniales</taxon>
        <taxon>Achlyaceae</taxon>
        <taxon>Thraustotheca</taxon>
    </lineage>
</organism>
<comment type="subcellular location">
    <subcellularLocation>
        <location evidence="1">Membrane</location>
        <topology evidence="1">Multi-pass membrane protein</topology>
    </subcellularLocation>
</comment>
<feature type="disulfide bond" evidence="7">
    <location>
        <begin position="183"/>
        <end position="197"/>
    </location>
</feature>
<proteinExistence type="inferred from homology"/>
<sequence length="713" mass="80702">MQQASNSIATMHSAQRVEVEENRKLHKGFEVATDVFYHSAIDQKVAQSFASHAAHKLRARSEIMDMLKYFVFLAMFLAVVIHGSSSDARFTFGRVIQSQILEKEFQLANTSVYKSYLTVDNIDEFYEFLAKPFWFSVYAAGSFDGDTTYPSGALYNQRGFLGGVGQIVGSIRIGQLRVRAQPCSSVIDNNSLDQPWCFPEYSSSIESKDPFGHHHVTYNPTSHSSEPSFISVSNRVYPGPTFSVDLPNQESSHCDFETMHHCEVYEKIEELRTTKFFDAATRAIFVDFSVYNYNADIVAVVRLFLEQTIGGGLQATKNVVVFKPWPTHTAADRATIILEALLYVVVFSQAYTALKHIRKDGLAYYRVRGSFTNDVNIVLFFGVAVLKVLALVSLPSEFPSEEYINFRSSANYDYLAQSINSLNCFLSILKIFRYLSFLPTFSILTATVSNALHELLGLFIMIAILLFGGSLAFTLAFGTSLAHYSVLLNSFYSLMGIFTLKFDASETFEANRLLGPLFFISFVALIVLVIMHMLIACFANAYMEQKETYMFAKNLKIGSLGHEIFDHLLYHMIFKIPYFGPRVFQPMYERNKTSQSQTPMSRRKESLNERTMTSSNVKLKSQNLGLVVPVNTEAINAMKELEEKNQNVFRMVDEIEASHQVLVSEIDDVISQLSKAKMHHGPQIETLYEHLNSLMKLEEEFEGCIDSLMSQEQ</sequence>
<dbReference type="PANTHER" id="PTHR10877:SF183">
    <property type="entry name" value="AT14535P-RELATED"/>
    <property type="match status" value="1"/>
</dbReference>
<protein>
    <submittedName>
        <fullName evidence="13">Uncharacterized protein</fullName>
    </submittedName>
</protein>
<comment type="similarity">
    <text evidence="2">Belongs to the polycystin family.</text>
</comment>
<dbReference type="InterPro" id="IPR013122">
    <property type="entry name" value="PKD1_2_channel"/>
</dbReference>
<keyword evidence="8" id="KW-0175">Coiled coil</keyword>
<feature type="transmembrane region" description="Helical" evidence="10">
    <location>
        <begin position="375"/>
        <end position="394"/>
    </location>
</feature>
<evidence type="ECO:0000256" key="9">
    <source>
        <dbReference type="SAM" id="MobiDB-lite"/>
    </source>
</evidence>
<dbReference type="AlphaFoldDB" id="A0A1W0A4P9"/>
<keyword evidence="3 10" id="KW-0812">Transmembrane</keyword>
<keyword evidence="14" id="KW-1185">Reference proteome</keyword>
<feature type="domain" description="Polycystin cation channel PKD1/PKD2" evidence="11">
    <location>
        <begin position="334"/>
        <end position="544"/>
    </location>
</feature>
<evidence type="ECO:0000313" key="14">
    <source>
        <dbReference type="Proteomes" id="UP000243217"/>
    </source>
</evidence>
<dbReference type="OrthoDB" id="444119at2759"/>
<evidence type="ECO:0000256" key="4">
    <source>
        <dbReference type="ARBA" id="ARBA00022989"/>
    </source>
</evidence>
<evidence type="ECO:0000256" key="5">
    <source>
        <dbReference type="ARBA" id="ARBA00023136"/>
    </source>
</evidence>
<evidence type="ECO:0000256" key="6">
    <source>
        <dbReference type="ARBA" id="ARBA00023180"/>
    </source>
</evidence>
<feature type="transmembrane region" description="Helical" evidence="10">
    <location>
        <begin position="514"/>
        <end position="543"/>
    </location>
</feature>
<evidence type="ECO:0000256" key="3">
    <source>
        <dbReference type="ARBA" id="ARBA00022692"/>
    </source>
</evidence>
<evidence type="ECO:0000256" key="10">
    <source>
        <dbReference type="SAM" id="Phobius"/>
    </source>
</evidence>
<gene>
    <name evidence="13" type="ORF">THRCLA_20738</name>
</gene>
<feature type="transmembrane region" description="Helical" evidence="10">
    <location>
        <begin position="336"/>
        <end position="354"/>
    </location>
</feature>
<dbReference type="PANTHER" id="PTHR10877">
    <property type="entry name" value="POLYCYSTIN FAMILY MEMBER"/>
    <property type="match status" value="1"/>
</dbReference>
<dbReference type="Pfam" id="PF08016">
    <property type="entry name" value="PKD_channel"/>
    <property type="match status" value="1"/>
</dbReference>
<feature type="transmembrane region" description="Helical" evidence="10">
    <location>
        <begin position="455"/>
        <end position="475"/>
    </location>
</feature>
<comment type="caution">
    <text evidence="13">The sequence shown here is derived from an EMBL/GenBank/DDBJ whole genome shotgun (WGS) entry which is preliminary data.</text>
</comment>
<keyword evidence="6" id="KW-0325">Glycoprotein</keyword>
<keyword evidence="5 10" id="KW-0472">Membrane</keyword>
<evidence type="ECO:0000256" key="1">
    <source>
        <dbReference type="ARBA" id="ARBA00004141"/>
    </source>
</evidence>
<dbReference type="GO" id="GO:0005509">
    <property type="term" value="F:calcium ion binding"/>
    <property type="evidence" value="ECO:0007669"/>
    <property type="project" value="InterPro"/>
</dbReference>
<accession>A0A1W0A4P9</accession>
<evidence type="ECO:0000259" key="12">
    <source>
        <dbReference type="Pfam" id="PF20519"/>
    </source>
</evidence>
<feature type="region of interest" description="Disordered" evidence="9">
    <location>
        <begin position="591"/>
        <end position="613"/>
    </location>
</feature>
<dbReference type="InterPro" id="IPR046791">
    <property type="entry name" value="Polycystin_dom"/>
</dbReference>
<dbReference type="EMBL" id="JNBS01000517">
    <property type="protein sequence ID" value="OQS05010.1"/>
    <property type="molecule type" value="Genomic_DNA"/>
</dbReference>
<dbReference type="PRINTS" id="PR01433">
    <property type="entry name" value="POLYCYSTIN2"/>
</dbReference>
<name>A0A1W0A4P9_9STRA</name>
<feature type="transmembrane region" description="Helical" evidence="10">
    <location>
        <begin position="66"/>
        <end position="84"/>
    </location>
</feature>
<feature type="domain" description="Polycystin" evidence="12">
    <location>
        <begin position="116"/>
        <end position="319"/>
    </location>
</feature>
<evidence type="ECO:0000259" key="11">
    <source>
        <dbReference type="Pfam" id="PF08016"/>
    </source>
</evidence>
<dbReference type="GO" id="GO:0016020">
    <property type="term" value="C:membrane"/>
    <property type="evidence" value="ECO:0007669"/>
    <property type="project" value="UniProtKB-SubCell"/>
</dbReference>
<evidence type="ECO:0000256" key="2">
    <source>
        <dbReference type="ARBA" id="ARBA00007200"/>
    </source>
</evidence>
<feature type="coiled-coil region" evidence="8">
    <location>
        <begin position="631"/>
        <end position="658"/>
    </location>
</feature>
<keyword evidence="4 10" id="KW-1133">Transmembrane helix</keyword>
<dbReference type="STRING" id="74557.A0A1W0A4P9"/>
<dbReference type="Pfam" id="PF20519">
    <property type="entry name" value="Polycystin_dom"/>
    <property type="match status" value="1"/>
</dbReference>
<dbReference type="InterPro" id="IPR051223">
    <property type="entry name" value="Polycystin"/>
</dbReference>